<accession>A0ABC8QRG1</accession>
<proteinExistence type="predicted"/>
<sequence>MDFTKKVGRNLLHIILEDHSPFPNIYYRYTVHKQLGYLTVYPNLRAYVTSLFISSSVMNPSPLVSATWRPRQAFHPGMYAPRYLKASFNSSLLNLPSPFLSYFSKTFLSCSASKGSSGSLCSQQPMGWNGLKRGMLGEREREKDLK</sequence>
<dbReference type="Proteomes" id="UP001642360">
    <property type="component" value="Unassembled WGS sequence"/>
</dbReference>
<gene>
    <name evidence="1" type="ORF">ILEXP_LOCUS2252</name>
</gene>
<evidence type="ECO:0000313" key="2">
    <source>
        <dbReference type="Proteomes" id="UP001642360"/>
    </source>
</evidence>
<reference evidence="1 2" key="1">
    <citation type="submission" date="2024-02" db="EMBL/GenBank/DDBJ databases">
        <authorList>
            <person name="Vignale AGUSTIN F."/>
            <person name="Sosa J E."/>
            <person name="Modenutti C."/>
        </authorList>
    </citation>
    <scope>NUCLEOTIDE SEQUENCE [LARGE SCALE GENOMIC DNA]</scope>
</reference>
<keyword evidence="2" id="KW-1185">Reference proteome</keyword>
<organism evidence="1 2">
    <name type="scientific">Ilex paraguariensis</name>
    <name type="common">yerba mate</name>
    <dbReference type="NCBI Taxonomy" id="185542"/>
    <lineage>
        <taxon>Eukaryota</taxon>
        <taxon>Viridiplantae</taxon>
        <taxon>Streptophyta</taxon>
        <taxon>Embryophyta</taxon>
        <taxon>Tracheophyta</taxon>
        <taxon>Spermatophyta</taxon>
        <taxon>Magnoliopsida</taxon>
        <taxon>eudicotyledons</taxon>
        <taxon>Gunneridae</taxon>
        <taxon>Pentapetalae</taxon>
        <taxon>asterids</taxon>
        <taxon>campanulids</taxon>
        <taxon>Aquifoliales</taxon>
        <taxon>Aquifoliaceae</taxon>
        <taxon>Ilex</taxon>
    </lineage>
</organism>
<comment type="caution">
    <text evidence="1">The sequence shown here is derived from an EMBL/GenBank/DDBJ whole genome shotgun (WGS) entry which is preliminary data.</text>
</comment>
<dbReference type="EMBL" id="CAUOFW020000703">
    <property type="protein sequence ID" value="CAK9135306.1"/>
    <property type="molecule type" value="Genomic_DNA"/>
</dbReference>
<evidence type="ECO:0000313" key="1">
    <source>
        <dbReference type="EMBL" id="CAK9135306.1"/>
    </source>
</evidence>
<name>A0ABC8QRG1_9AQUA</name>
<protein>
    <submittedName>
        <fullName evidence="1">Uncharacterized protein</fullName>
    </submittedName>
</protein>
<dbReference type="AlphaFoldDB" id="A0ABC8QRG1"/>